<keyword evidence="7 8" id="KW-0472">Membrane</keyword>
<dbReference type="PANTHER" id="PTHR12385:SF4">
    <property type="entry name" value="PROTEIN PNS1"/>
    <property type="match status" value="1"/>
</dbReference>
<feature type="transmembrane region" description="Helical" evidence="8">
    <location>
        <begin position="201"/>
        <end position="219"/>
    </location>
</feature>
<dbReference type="STRING" id="1447872.A0A1J9PMW6"/>
<sequence length="544" mass="60535">MSRNRAQGENGATNNRDEQPRTAAGGGGKKKNISISWPALKFSMGNLTVTLQQINLSRLFRRRKKDGDGDAPQETSFKEAFKLYKKEYHDVWAGVLFLFNMFAFVSLSTFVIDRYTKGIDFDGHTVNGPRNSIALDLNIFLLFSIILSIAFSSSVVYFQIFLFFPDKLVWVTGILNVTASFGTGAVYLYRQQWAIGGTFSGLGLFAVIYFVNWIPRIPFTTVLLRSSATVARRHGSVNLISIIGSMLTVGFAALLFVTLVATYIAFDPDEKKSNPLCRDAKCKSIVTKTLTTFITFSAYWITEWMKSTMHTTVAGAYGSWYFYGGNSSEMPRRPLRGALRRAITYSFGSICFGSLFVGVVDMLRQLCTISRQEEVIGQTIVGRVATRAVRGIMSSLRRITRACNRYAFCHVALYGKPFVPAAKFTWQMMEHRGVDALVNDSIVGAAISMGSLFVGYICAFIAYVELGYTVPDFNRSGRFTPAIMAYALLSGFQICKVYMTPVSSGVDTTFMAMGLDPDVLVTHHPDLWESLLAVHPRVQNTIHP</sequence>
<evidence type="ECO:0000256" key="2">
    <source>
        <dbReference type="ARBA" id="ARBA00004651"/>
    </source>
</evidence>
<evidence type="ECO:0000256" key="3">
    <source>
        <dbReference type="ARBA" id="ARBA00007168"/>
    </source>
</evidence>
<name>A0A1J9PMW6_9EURO</name>
<feature type="transmembrane region" description="Helical" evidence="8">
    <location>
        <begin position="483"/>
        <end position="499"/>
    </location>
</feature>
<protein>
    <recommendedName>
        <fullName evidence="4 8">Protein PNS1</fullName>
    </recommendedName>
</protein>
<reference evidence="10 11" key="1">
    <citation type="submission" date="2015-07" db="EMBL/GenBank/DDBJ databases">
        <title>Emmonsia species relationships and genome sequence.</title>
        <authorList>
            <consortium name="The Broad Institute Genomics Platform"/>
            <person name="Cuomo C.A."/>
            <person name="Munoz J.F."/>
            <person name="Imamovic A."/>
            <person name="Priest M.E."/>
            <person name="Young S."/>
            <person name="Clay O.K."/>
            <person name="McEwen J.G."/>
        </authorList>
    </citation>
    <scope>NUCLEOTIDE SEQUENCE [LARGE SCALE GENOMIC DNA]</scope>
    <source>
        <strain evidence="10 11">UAMH 9510</strain>
    </source>
</reference>
<feature type="compositionally biased region" description="Polar residues" evidence="9">
    <location>
        <begin position="1"/>
        <end position="14"/>
    </location>
</feature>
<dbReference type="Proteomes" id="UP000182235">
    <property type="component" value="Unassembled WGS sequence"/>
</dbReference>
<organism evidence="10 11">
    <name type="scientific">Emergomyces pasteurianus Ep9510</name>
    <dbReference type="NCBI Taxonomy" id="1447872"/>
    <lineage>
        <taxon>Eukaryota</taxon>
        <taxon>Fungi</taxon>
        <taxon>Dikarya</taxon>
        <taxon>Ascomycota</taxon>
        <taxon>Pezizomycotina</taxon>
        <taxon>Eurotiomycetes</taxon>
        <taxon>Eurotiomycetidae</taxon>
        <taxon>Onygenales</taxon>
        <taxon>Ajellomycetaceae</taxon>
        <taxon>Emergomyces</taxon>
    </lineage>
</organism>
<evidence type="ECO:0000313" key="11">
    <source>
        <dbReference type="Proteomes" id="UP000182235"/>
    </source>
</evidence>
<gene>
    <name evidence="10" type="ORF">AJ78_02081</name>
</gene>
<dbReference type="VEuPathDB" id="FungiDB:AJ78_02081"/>
<keyword evidence="6 8" id="KW-1133">Transmembrane helix</keyword>
<dbReference type="PANTHER" id="PTHR12385">
    <property type="entry name" value="CHOLINE TRANSPORTER-LIKE (SLC FAMILY 44)"/>
    <property type="match status" value="1"/>
</dbReference>
<feature type="transmembrane region" description="Helical" evidence="8">
    <location>
        <begin position="239"/>
        <end position="264"/>
    </location>
</feature>
<keyword evidence="11" id="KW-1185">Reference proteome</keyword>
<proteinExistence type="inferred from homology"/>
<dbReference type="InterPro" id="IPR007603">
    <property type="entry name" value="Choline_transptr-like"/>
</dbReference>
<evidence type="ECO:0000256" key="7">
    <source>
        <dbReference type="ARBA" id="ARBA00023136"/>
    </source>
</evidence>
<evidence type="ECO:0000256" key="5">
    <source>
        <dbReference type="ARBA" id="ARBA00022692"/>
    </source>
</evidence>
<feature type="transmembrane region" description="Helical" evidence="8">
    <location>
        <begin position="168"/>
        <end position="189"/>
    </location>
</feature>
<comment type="caution">
    <text evidence="10">The sequence shown here is derived from an EMBL/GenBank/DDBJ whole genome shotgun (WGS) entry which is preliminary data.</text>
</comment>
<evidence type="ECO:0000256" key="1">
    <source>
        <dbReference type="ARBA" id="ARBA00002957"/>
    </source>
</evidence>
<feature type="region of interest" description="Disordered" evidence="9">
    <location>
        <begin position="1"/>
        <end position="30"/>
    </location>
</feature>
<dbReference type="GO" id="GO:0005886">
    <property type="term" value="C:plasma membrane"/>
    <property type="evidence" value="ECO:0007669"/>
    <property type="project" value="UniProtKB-SubCell"/>
</dbReference>
<comment type="function">
    <text evidence="1 8">Probably involved in transport through the plasma membrane.</text>
</comment>
<dbReference type="EMBL" id="LGRN01000053">
    <property type="protein sequence ID" value="OJD17840.1"/>
    <property type="molecule type" value="Genomic_DNA"/>
</dbReference>
<feature type="transmembrane region" description="Helical" evidence="8">
    <location>
        <begin position="91"/>
        <end position="112"/>
    </location>
</feature>
<comment type="similarity">
    <text evidence="3 8">Belongs to the CTL (choline transporter-like) family.</text>
</comment>
<evidence type="ECO:0000313" key="10">
    <source>
        <dbReference type="EMBL" id="OJD17840.1"/>
    </source>
</evidence>
<evidence type="ECO:0000256" key="4">
    <source>
        <dbReference type="ARBA" id="ARBA00015388"/>
    </source>
</evidence>
<dbReference type="AlphaFoldDB" id="A0A1J9PMW6"/>
<feature type="transmembrane region" description="Helical" evidence="8">
    <location>
        <begin position="437"/>
        <end position="463"/>
    </location>
</feature>
<evidence type="ECO:0000256" key="6">
    <source>
        <dbReference type="ARBA" id="ARBA00022989"/>
    </source>
</evidence>
<dbReference type="GO" id="GO:0022857">
    <property type="term" value="F:transmembrane transporter activity"/>
    <property type="evidence" value="ECO:0007669"/>
    <property type="project" value="UniProtKB-UniRule"/>
</dbReference>
<keyword evidence="5 8" id="KW-0812">Transmembrane</keyword>
<feature type="transmembrane region" description="Helical" evidence="8">
    <location>
        <begin position="342"/>
        <end position="363"/>
    </location>
</feature>
<comment type="subcellular location">
    <subcellularLocation>
        <location evidence="2 8">Cell membrane</location>
        <topology evidence="2 8">Multi-pass membrane protein</topology>
    </subcellularLocation>
</comment>
<feature type="transmembrane region" description="Helical" evidence="8">
    <location>
        <begin position="133"/>
        <end position="162"/>
    </location>
</feature>
<evidence type="ECO:0000256" key="8">
    <source>
        <dbReference type="RuleBase" id="RU368066"/>
    </source>
</evidence>
<dbReference type="OrthoDB" id="44736at2759"/>
<accession>A0A1J9PMW6</accession>
<evidence type="ECO:0000256" key="9">
    <source>
        <dbReference type="SAM" id="MobiDB-lite"/>
    </source>
</evidence>
<dbReference type="Pfam" id="PF04515">
    <property type="entry name" value="Choline_transpo"/>
    <property type="match status" value="1"/>
</dbReference>